<dbReference type="InterPro" id="IPR030798">
    <property type="entry name" value="Arfaptin_fam"/>
</dbReference>
<feature type="domain" description="AH" evidence="2">
    <location>
        <begin position="57"/>
        <end position="153"/>
    </location>
</feature>
<dbReference type="EMBL" id="UZAE01012359">
    <property type="protein sequence ID" value="VDO04752.1"/>
    <property type="molecule type" value="Genomic_DNA"/>
</dbReference>
<evidence type="ECO:0000313" key="5">
    <source>
        <dbReference type="WBParaSite" id="HNAJ_0000869401-mRNA-1"/>
    </source>
</evidence>
<dbReference type="Pfam" id="PF06456">
    <property type="entry name" value="Arfaptin"/>
    <property type="match status" value="1"/>
</dbReference>
<organism evidence="5">
    <name type="scientific">Rodentolepis nana</name>
    <name type="common">Dwarf tapeworm</name>
    <name type="synonym">Hymenolepis nana</name>
    <dbReference type="NCBI Taxonomy" id="102285"/>
    <lineage>
        <taxon>Eukaryota</taxon>
        <taxon>Metazoa</taxon>
        <taxon>Spiralia</taxon>
        <taxon>Lophotrochozoa</taxon>
        <taxon>Platyhelminthes</taxon>
        <taxon>Cestoda</taxon>
        <taxon>Eucestoda</taxon>
        <taxon>Cyclophyllidea</taxon>
        <taxon>Hymenolepididae</taxon>
        <taxon>Rodentolepis</taxon>
    </lineage>
</organism>
<accession>A0A0R3TMW9</accession>
<dbReference type="Gene3D" id="1.20.1270.60">
    <property type="entry name" value="Arfaptin homology (AH) domain/BAR domain"/>
    <property type="match status" value="1"/>
</dbReference>
<dbReference type="GO" id="GO:0006886">
    <property type="term" value="P:intracellular protein transport"/>
    <property type="evidence" value="ECO:0007669"/>
    <property type="project" value="TreeGrafter"/>
</dbReference>
<dbReference type="GO" id="GO:0032588">
    <property type="term" value="C:trans-Golgi network membrane"/>
    <property type="evidence" value="ECO:0007669"/>
    <property type="project" value="TreeGrafter"/>
</dbReference>
<evidence type="ECO:0000259" key="2">
    <source>
        <dbReference type="Pfam" id="PF06456"/>
    </source>
</evidence>
<evidence type="ECO:0000256" key="1">
    <source>
        <dbReference type="SAM" id="MobiDB-lite"/>
    </source>
</evidence>
<sequence length="178" mass="19526">MSVSSGNSVNAVYPSLQNESHSTGASSIKNSKNLGNNGSLDLPGKIENFKAWSSTAMKCTKQAIEEKLGTTSPTRDPEMDGKIDEVKRIQARYQEISSTVKKMITHMNAITALEQSLSSQLTVASQHQPELIHEFAQNAEVQRVVAMSTNSYIGKFGSFRQCLFLLKIDHPLHINCAV</sequence>
<dbReference type="SUPFAM" id="SSF103657">
    <property type="entry name" value="BAR/IMD domain-like"/>
    <property type="match status" value="1"/>
</dbReference>
<dbReference type="WBParaSite" id="HNAJ_0000869401-mRNA-1">
    <property type="protein sequence ID" value="HNAJ_0000869401-mRNA-1"/>
    <property type="gene ID" value="HNAJ_0000869401"/>
</dbReference>
<protein>
    <submittedName>
        <fullName evidence="5">AH domain-containing protein</fullName>
    </submittedName>
</protein>
<proteinExistence type="predicted"/>
<dbReference type="InterPro" id="IPR027267">
    <property type="entry name" value="AH/BAR_dom_sf"/>
</dbReference>
<feature type="region of interest" description="Disordered" evidence="1">
    <location>
        <begin position="1"/>
        <end position="36"/>
    </location>
</feature>
<dbReference type="InterPro" id="IPR010504">
    <property type="entry name" value="AH_dom"/>
</dbReference>
<dbReference type="PANTHER" id="PTHR12141">
    <property type="entry name" value="ARFAPTIN-RELATED"/>
    <property type="match status" value="1"/>
</dbReference>
<gene>
    <name evidence="3" type="ORF">HNAJ_LOCUS8690</name>
</gene>
<dbReference type="GO" id="GO:0019904">
    <property type="term" value="F:protein domain specific binding"/>
    <property type="evidence" value="ECO:0007669"/>
    <property type="project" value="InterPro"/>
</dbReference>
<reference evidence="5" key="1">
    <citation type="submission" date="2017-02" db="UniProtKB">
        <authorList>
            <consortium name="WormBaseParasite"/>
        </authorList>
    </citation>
    <scope>IDENTIFICATION</scope>
</reference>
<evidence type="ECO:0000313" key="3">
    <source>
        <dbReference type="EMBL" id="VDO04752.1"/>
    </source>
</evidence>
<dbReference type="GO" id="GO:0005543">
    <property type="term" value="F:phospholipid binding"/>
    <property type="evidence" value="ECO:0007669"/>
    <property type="project" value="TreeGrafter"/>
</dbReference>
<evidence type="ECO:0000313" key="4">
    <source>
        <dbReference type="Proteomes" id="UP000278807"/>
    </source>
</evidence>
<dbReference type="STRING" id="102285.A0A0R3TMW9"/>
<name>A0A0R3TMW9_RODNA</name>
<dbReference type="Proteomes" id="UP000278807">
    <property type="component" value="Unassembled WGS sequence"/>
</dbReference>
<keyword evidence="4" id="KW-1185">Reference proteome</keyword>
<reference evidence="3 4" key="2">
    <citation type="submission" date="2018-11" db="EMBL/GenBank/DDBJ databases">
        <authorList>
            <consortium name="Pathogen Informatics"/>
        </authorList>
    </citation>
    <scope>NUCLEOTIDE SEQUENCE [LARGE SCALE GENOMIC DNA]</scope>
</reference>
<dbReference type="GO" id="GO:0034315">
    <property type="term" value="P:regulation of Arp2/3 complex-mediated actin nucleation"/>
    <property type="evidence" value="ECO:0007669"/>
    <property type="project" value="TreeGrafter"/>
</dbReference>
<dbReference type="OrthoDB" id="9994780at2759"/>
<dbReference type="AlphaFoldDB" id="A0A0R3TMW9"/>
<dbReference type="PANTHER" id="PTHR12141:SF5">
    <property type="entry name" value="ARFAPTIN"/>
    <property type="match status" value="1"/>
</dbReference>